<reference evidence="8 9" key="1">
    <citation type="submission" date="2021-07" db="EMBL/GenBank/DDBJ databases">
        <title>Isolation and characterization of bacteria from a gold mining with a capacity of golden bioaccumulation.</title>
        <authorList>
            <person name="Yang X.J."/>
        </authorList>
    </citation>
    <scope>NUCLEOTIDE SEQUENCE [LARGE SCALE GENOMIC DNA]</scope>
    <source>
        <strain evidence="8 9">Au29</strain>
    </source>
</reference>
<evidence type="ECO:0000256" key="2">
    <source>
        <dbReference type="ARBA" id="ARBA00022849"/>
    </source>
</evidence>
<evidence type="ECO:0000256" key="7">
    <source>
        <dbReference type="RuleBase" id="RU362029"/>
    </source>
</evidence>
<dbReference type="InterPro" id="IPR006659">
    <property type="entry name" value="Arsenate_reductase"/>
</dbReference>
<comment type="catalytic activity">
    <reaction evidence="7">
        <text>[glutaredoxin]-dithiol + arsenate + glutathione + H(+) = glutathionyl-S-S-[glutaredoxin] + arsenite + H2O</text>
        <dbReference type="Rhea" id="RHEA:22016"/>
        <dbReference type="Rhea" id="RHEA-COMP:10729"/>
        <dbReference type="Rhea" id="RHEA-COMP:17668"/>
        <dbReference type="ChEBI" id="CHEBI:15377"/>
        <dbReference type="ChEBI" id="CHEBI:15378"/>
        <dbReference type="ChEBI" id="CHEBI:29242"/>
        <dbReference type="ChEBI" id="CHEBI:29950"/>
        <dbReference type="ChEBI" id="CHEBI:48597"/>
        <dbReference type="ChEBI" id="CHEBI:57925"/>
        <dbReference type="ChEBI" id="CHEBI:146199"/>
        <dbReference type="EC" id="1.20.4.1"/>
    </reaction>
</comment>
<organism evidence="8 9">
    <name type="scientific">Brevundimonas nasdae</name>
    <dbReference type="NCBI Taxonomy" id="172043"/>
    <lineage>
        <taxon>Bacteria</taxon>
        <taxon>Pseudomonadati</taxon>
        <taxon>Pseudomonadota</taxon>
        <taxon>Alphaproteobacteria</taxon>
        <taxon>Caulobacterales</taxon>
        <taxon>Caulobacteraceae</taxon>
        <taxon>Brevundimonas</taxon>
    </lineage>
</organism>
<dbReference type="InterPro" id="IPR006660">
    <property type="entry name" value="Arsenate_reductase-like"/>
</dbReference>
<evidence type="ECO:0000256" key="6">
    <source>
        <dbReference type="PROSITE-ProRule" id="PRU01282"/>
    </source>
</evidence>
<dbReference type="EC" id="1.20.4.1" evidence="4 7"/>
<dbReference type="PANTHER" id="PTHR30041">
    <property type="entry name" value="ARSENATE REDUCTASE"/>
    <property type="match status" value="1"/>
</dbReference>
<evidence type="ECO:0000313" key="8">
    <source>
        <dbReference type="EMBL" id="QYC09463.1"/>
    </source>
</evidence>
<comment type="similarity">
    <text evidence="1 6 7">Belongs to the ArsC family.</text>
</comment>
<dbReference type="GO" id="GO:0008794">
    <property type="term" value="F:arsenate reductase (glutaredoxin) activity"/>
    <property type="evidence" value="ECO:0007669"/>
    <property type="project" value="UniProtKB-EC"/>
</dbReference>
<keyword evidence="3 7" id="KW-0560">Oxidoreductase</keyword>
<dbReference type="Proteomes" id="UP000824334">
    <property type="component" value="Chromosome"/>
</dbReference>
<dbReference type="Pfam" id="PF03960">
    <property type="entry name" value="ArsC"/>
    <property type="match status" value="1"/>
</dbReference>
<evidence type="ECO:0000313" key="9">
    <source>
        <dbReference type="Proteomes" id="UP000824334"/>
    </source>
</evidence>
<gene>
    <name evidence="8" type="primary">arsC</name>
    <name evidence="8" type="ORF">KWG56_12755</name>
</gene>
<dbReference type="EMBL" id="CP080034">
    <property type="protein sequence ID" value="QYC09463.1"/>
    <property type="molecule type" value="Genomic_DNA"/>
</dbReference>
<sequence length="132" mass="14180">MTITLYHNPACGTSRNTLAMIRASGEEPVVVDYLQAGWSAERLQSLAAQMGAPIRSLIRDKGTPARALGLFDEEADDPTIIAAMIAHPVIVNRPIVVSDKGVRLCRPSELVLELLSEPVARFTKEDGEAVGA</sequence>
<dbReference type="PROSITE" id="PS51353">
    <property type="entry name" value="ARSC"/>
    <property type="match status" value="1"/>
</dbReference>
<keyword evidence="9" id="KW-1185">Reference proteome</keyword>
<dbReference type="NCBIfam" id="TIGR00014">
    <property type="entry name" value="arsC"/>
    <property type="match status" value="1"/>
</dbReference>
<dbReference type="GeneID" id="94376147"/>
<protein>
    <recommendedName>
        <fullName evidence="5 7">Arsenate reductase</fullName>
        <ecNumber evidence="4 7">1.20.4.1</ecNumber>
    </recommendedName>
</protein>
<name>A0ABX8TH90_9CAUL</name>
<accession>A0ABX8TH90</accession>
<evidence type="ECO:0000256" key="5">
    <source>
        <dbReference type="ARBA" id="ARBA00039879"/>
    </source>
</evidence>
<proteinExistence type="inferred from homology"/>
<dbReference type="CDD" id="cd03034">
    <property type="entry name" value="ArsC_ArsC"/>
    <property type="match status" value="1"/>
</dbReference>
<evidence type="ECO:0000256" key="4">
    <source>
        <dbReference type="ARBA" id="ARBA00038969"/>
    </source>
</evidence>
<dbReference type="PANTHER" id="PTHR30041:SF5">
    <property type="entry name" value="ARSENATE REDUCTASE-RELATED"/>
    <property type="match status" value="1"/>
</dbReference>
<keyword evidence="2" id="KW-0059">Arsenical resistance</keyword>
<evidence type="ECO:0000256" key="1">
    <source>
        <dbReference type="ARBA" id="ARBA00007198"/>
    </source>
</evidence>
<evidence type="ECO:0000256" key="3">
    <source>
        <dbReference type="ARBA" id="ARBA00023002"/>
    </source>
</evidence>
<dbReference type="RefSeq" id="WP_219355038.1">
    <property type="nucleotide sequence ID" value="NZ_CP080034.1"/>
</dbReference>